<dbReference type="Proteomes" id="UP000319557">
    <property type="component" value="Chromosome"/>
</dbReference>
<organism evidence="1 2">
    <name type="scientific">Rosistilla ulvae</name>
    <dbReference type="NCBI Taxonomy" id="1930277"/>
    <lineage>
        <taxon>Bacteria</taxon>
        <taxon>Pseudomonadati</taxon>
        <taxon>Planctomycetota</taxon>
        <taxon>Planctomycetia</taxon>
        <taxon>Pirellulales</taxon>
        <taxon>Pirellulaceae</taxon>
        <taxon>Rosistilla</taxon>
    </lineage>
</organism>
<accession>A0A517M720</accession>
<dbReference type="InterPro" id="IPR011042">
    <property type="entry name" value="6-blade_b-propeller_TolB-like"/>
</dbReference>
<protein>
    <submittedName>
        <fullName evidence="1">Uncharacterized protein</fullName>
    </submittedName>
</protein>
<dbReference type="Gene3D" id="2.120.10.30">
    <property type="entry name" value="TolB, C-terminal domain"/>
    <property type="match status" value="1"/>
</dbReference>
<dbReference type="AlphaFoldDB" id="A0A517M720"/>
<dbReference type="SUPFAM" id="SSF63825">
    <property type="entry name" value="YWTD domain"/>
    <property type="match status" value="1"/>
</dbReference>
<dbReference type="EMBL" id="CP036261">
    <property type="protein sequence ID" value="QDS90666.1"/>
    <property type="molecule type" value="Genomic_DNA"/>
</dbReference>
<dbReference type="RefSeq" id="WP_145348445.1">
    <property type="nucleotide sequence ID" value="NZ_CP036261.1"/>
</dbReference>
<proteinExistence type="predicted"/>
<dbReference type="OrthoDB" id="246831at2"/>
<evidence type="ECO:0000313" key="2">
    <source>
        <dbReference type="Proteomes" id="UP000319557"/>
    </source>
</evidence>
<keyword evidence="2" id="KW-1185">Reference proteome</keyword>
<gene>
    <name evidence="1" type="ORF">EC9_48800</name>
</gene>
<sequence length="330" mass="36051">MNISQSIVAIGLLGSFSCSVQADEKESLLEGVSIKRYVPQSGSLPACTHIARRGETEIVTSGDRLFFRADRQSPLSRSPIDVLVDAHSVVFNPFEKLFYATDTGNHRLITFADPASAAWDTFATSLAGIKLQRPHDIVLDDATGWMYSLNPNSSEVFRFKGSGGDVAVLDLSKQLGYSRALTIAGGTLYVIGSSHGVVVEVSDFEKQAFQIHTSFGKKKNAVAGSWQATGLVLNDVDYYQGRWYATSYFCPAYAGGEDCDENKFIRFKTWGDLKTGKWEDLSSLLPSKVVPYFLTPHADGLDIAMFSHEARGTADCVYRLTLAAPESSDP</sequence>
<name>A0A517M720_9BACT</name>
<dbReference type="KEGG" id="ruv:EC9_48800"/>
<reference evidence="1 2" key="1">
    <citation type="submission" date="2019-02" db="EMBL/GenBank/DDBJ databases">
        <title>Deep-cultivation of Planctomycetes and their phenomic and genomic characterization uncovers novel biology.</title>
        <authorList>
            <person name="Wiegand S."/>
            <person name="Jogler M."/>
            <person name="Boedeker C."/>
            <person name="Pinto D."/>
            <person name="Vollmers J."/>
            <person name="Rivas-Marin E."/>
            <person name="Kohn T."/>
            <person name="Peeters S.H."/>
            <person name="Heuer A."/>
            <person name="Rast P."/>
            <person name="Oberbeckmann S."/>
            <person name="Bunk B."/>
            <person name="Jeske O."/>
            <person name="Meyerdierks A."/>
            <person name="Storesund J.E."/>
            <person name="Kallscheuer N."/>
            <person name="Luecker S."/>
            <person name="Lage O.M."/>
            <person name="Pohl T."/>
            <person name="Merkel B.J."/>
            <person name="Hornburger P."/>
            <person name="Mueller R.-W."/>
            <person name="Bruemmer F."/>
            <person name="Labrenz M."/>
            <person name="Spormann A.M."/>
            <person name="Op den Camp H."/>
            <person name="Overmann J."/>
            <person name="Amann R."/>
            <person name="Jetten M.S.M."/>
            <person name="Mascher T."/>
            <person name="Medema M.H."/>
            <person name="Devos D.P."/>
            <person name="Kaster A.-K."/>
            <person name="Ovreas L."/>
            <person name="Rohde M."/>
            <person name="Galperin M.Y."/>
            <person name="Jogler C."/>
        </authorList>
    </citation>
    <scope>NUCLEOTIDE SEQUENCE [LARGE SCALE GENOMIC DNA]</scope>
    <source>
        <strain evidence="1 2">EC9</strain>
    </source>
</reference>
<evidence type="ECO:0000313" key="1">
    <source>
        <dbReference type="EMBL" id="QDS90666.1"/>
    </source>
</evidence>